<accession>A0ABT6XZU7</accession>
<keyword evidence="3" id="KW-1185">Reference proteome</keyword>
<evidence type="ECO:0000313" key="3">
    <source>
        <dbReference type="Proteomes" id="UP001529245"/>
    </source>
</evidence>
<evidence type="ECO:0000313" key="2">
    <source>
        <dbReference type="EMBL" id="MDI9260585.1"/>
    </source>
</evidence>
<sequence length="358" mass="39552">MTWLWLPLLMVLAVGLWPLAFARAVSGRVEGTLTSDRAELEPGDEVRLSVALVNRSFMPIPLAKVEIELPTQLSFHREQAVRIGHVSLAVLPRRQADIQFTAYGWRRGPAVPIQVRAALGEGMGLLDLDVALENRVSLAVRPRHKRLERPLRLAPTGWMTRETRAFPDETALRSVRPYTYGDPVRHIHWRASARLGQLVVKEFFTTEAPDWAIVLSAQASEPYWLSGLHPDTLDAMCEQALAMARWLTRGGGRVCFATNAACGNRRRASVAWLSADGVASLLAHAQPIATCDFDALSAALARSASSPRHWIVLSPLPARDAGARLSRLGVQVTWMSFGPPLEQEGQEFAREVSRDAKP</sequence>
<organism evidence="2 3">
    <name type="scientific">Alicyclobacillus sendaiensis PA2</name>
    <dbReference type="NCBI Taxonomy" id="3029425"/>
    <lineage>
        <taxon>Bacteria</taxon>
        <taxon>Bacillati</taxon>
        <taxon>Bacillota</taxon>
        <taxon>Bacilli</taxon>
        <taxon>Bacillales</taxon>
        <taxon>Alicyclobacillaceae</taxon>
        <taxon>Alicyclobacillus</taxon>
    </lineage>
</organism>
<gene>
    <name evidence="2" type="ORF">QID03_10340</name>
</gene>
<proteinExistence type="predicted"/>
<dbReference type="EMBL" id="JASGCB010000017">
    <property type="protein sequence ID" value="MDI9260585.1"/>
    <property type="molecule type" value="Genomic_DNA"/>
</dbReference>
<protein>
    <submittedName>
        <fullName evidence="2">DUF58 domain-containing protein</fullName>
    </submittedName>
</protein>
<dbReference type="Pfam" id="PF01882">
    <property type="entry name" value="DUF58"/>
    <property type="match status" value="1"/>
</dbReference>
<name>A0ABT6XZU7_ALISE</name>
<reference evidence="2 3" key="1">
    <citation type="submission" date="2023-04" db="EMBL/GenBank/DDBJ databases">
        <title>A. sendaiensis sub sp. chiapanensis a novel subspecie with specific adaptation in bacterial cell wall isolated from an active volcano.</title>
        <authorList>
            <person name="Alvarez Gutierrez P.E."/>
            <person name="Ortiz Cortes L.Y."/>
        </authorList>
    </citation>
    <scope>NUCLEOTIDE SEQUENCE [LARGE SCALE GENOMIC DNA]</scope>
    <source>
        <strain evidence="2 3">PA2</strain>
    </source>
</reference>
<evidence type="ECO:0000259" key="1">
    <source>
        <dbReference type="Pfam" id="PF01882"/>
    </source>
</evidence>
<feature type="domain" description="DUF58" evidence="1">
    <location>
        <begin position="174"/>
        <end position="257"/>
    </location>
</feature>
<dbReference type="Proteomes" id="UP001529245">
    <property type="component" value="Unassembled WGS sequence"/>
</dbReference>
<dbReference type="RefSeq" id="WP_283204037.1">
    <property type="nucleotide sequence ID" value="NZ_JASGCB010000017.1"/>
</dbReference>
<comment type="caution">
    <text evidence="2">The sequence shown here is derived from an EMBL/GenBank/DDBJ whole genome shotgun (WGS) entry which is preliminary data.</text>
</comment>
<dbReference type="PANTHER" id="PTHR34351">
    <property type="entry name" value="SLR1927 PROTEIN-RELATED"/>
    <property type="match status" value="1"/>
</dbReference>
<dbReference type="InterPro" id="IPR002881">
    <property type="entry name" value="DUF58"/>
</dbReference>